<proteinExistence type="predicted"/>
<dbReference type="Gene3D" id="3.40.30.10">
    <property type="entry name" value="Glutaredoxin"/>
    <property type="match status" value="1"/>
</dbReference>
<dbReference type="PROSITE" id="PS51354">
    <property type="entry name" value="GLUTAREDOXIN_2"/>
    <property type="match status" value="1"/>
</dbReference>
<dbReference type="Pfam" id="PF00462">
    <property type="entry name" value="Glutaredoxin"/>
    <property type="match status" value="1"/>
</dbReference>
<dbReference type="SUPFAM" id="SSF52833">
    <property type="entry name" value="Thioredoxin-like"/>
    <property type="match status" value="1"/>
</dbReference>
<evidence type="ECO:0000313" key="3">
    <source>
        <dbReference type="Proteomes" id="UP000230233"/>
    </source>
</evidence>
<keyword evidence="3" id="KW-1185">Reference proteome</keyword>
<name>A0A2G5TMK2_9PELO</name>
<comment type="caution">
    <text evidence="2">The sequence shown here is derived from an EMBL/GenBank/DDBJ whole genome shotgun (WGS) entry which is preliminary data.</text>
</comment>
<protein>
    <recommendedName>
        <fullName evidence="1">Glutaredoxin domain-containing protein</fullName>
    </recommendedName>
</protein>
<accession>A0A2G5TMK2</accession>
<dbReference type="InterPro" id="IPR036249">
    <property type="entry name" value="Thioredoxin-like_sf"/>
</dbReference>
<sequence>MSSSGPRIAKVERIVQENPIVLFVLSYAHKENDGILTILKTMKTEFKTIYVDENVRIRLGVQEYTGKEEFPLLFIGGQLKDISEFEQ</sequence>
<organism evidence="2 3">
    <name type="scientific">Caenorhabditis nigoni</name>
    <dbReference type="NCBI Taxonomy" id="1611254"/>
    <lineage>
        <taxon>Eukaryota</taxon>
        <taxon>Metazoa</taxon>
        <taxon>Ecdysozoa</taxon>
        <taxon>Nematoda</taxon>
        <taxon>Chromadorea</taxon>
        <taxon>Rhabditida</taxon>
        <taxon>Rhabditina</taxon>
        <taxon>Rhabditomorpha</taxon>
        <taxon>Rhabditoidea</taxon>
        <taxon>Rhabditidae</taxon>
        <taxon>Peloderinae</taxon>
        <taxon>Caenorhabditis</taxon>
    </lineage>
</organism>
<dbReference type="EMBL" id="PDUG01000005">
    <property type="protein sequence ID" value="PIC28478.1"/>
    <property type="molecule type" value="Genomic_DNA"/>
</dbReference>
<gene>
    <name evidence="2" type="primary">Cnig_chr_V.g20376</name>
    <name evidence="2" type="ORF">B9Z55_020376</name>
</gene>
<reference evidence="3" key="1">
    <citation type="submission" date="2017-10" db="EMBL/GenBank/DDBJ databases">
        <title>Rapid genome shrinkage in a self-fertile nematode reveals novel sperm competition proteins.</title>
        <authorList>
            <person name="Yin D."/>
            <person name="Schwarz E.M."/>
            <person name="Thomas C.G."/>
            <person name="Felde R.L."/>
            <person name="Korf I.F."/>
            <person name="Cutter A.D."/>
            <person name="Schartner C.M."/>
            <person name="Ralston E.J."/>
            <person name="Meyer B.J."/>
            <person name="Haag E.S."/>
        </authorList>
    </citation>
    <scope>NUCLEOTIDE SEQUENCE [LARGE SCALE GENOMIC DNA]</scope>
    <source>
        <strain evidence="3">JU1422</strain>
    </source>
</reference>
<evidence type="ECO:0000313" key="2">
    <source>
        <dbReference type="EMBL" id="PIC28478.1"/>
    </source>
</evidence>
<dbReference type="AlphaFoldDB" id="A0A2G5TMK2"/>
<dbReference type="Proteomes" id="UP000230233">
    <property type="component" value="Chromosome V"/>
</dbReference>
<feature type="domain" description="Glutaredoxin" evidence="1">
    <location>
        <begin position="37"/>
        <end position="79"/>
    </location>
</feature>
<dbReference type="InterPro" id="IPR002109">
    <property type="entry name" value="Glutaredoxin"/>
</dbReference>
<evidence type="ECO:0000259" key="1">
    <source>
        <dbReference type="Pfam" id="PF00462"/>
    </source>
</evidence>